<keyword evidence="2" id="KW-1185">Reference proteome</keyword>
<gene>
    <name evidence="1" type="ORF">MMF94_07270</name>
</gene>
<reference evidence="1 2" key="1">
    <citation type="submission" date="2022-03" db="EMBL/GenBank/DDBJ databases">
        <title>Pseudonocardia alaer sp. nov., a novel actinomycete isolated from reed forest soil.</title>
        <authorList>
            <person name="Wang L."/>
        </authorList>
    </citation>
    <scope>NUCLEOTIDE SEQUENCE [LARGE SCALE GENOMIC DNA]</scope>
    <source>
        <strain evidence="1 2">Y-16303</strain>
    </source>
</reference>
<comment type="caution">
    <text evidence="1">The sequence shown here is derived from an EMBL/GenBank/DDBJ whole genome shotgun (WGS) entry which is preliminary data.</text>
</comment>
<evidence type="ECO:0000313" key="2">
    <source>
        <dbReference type="Proteomes" id="UP001299970"/>
    </source>
</evidence>
<organism evidence="1 2">
    <name type="scientific">Pseudonocardia alaniniphila</name>
    <dbReference type="NCBI Taxonomy" id="75291"/>
    <lineage>
        <taxon>Bacteria</taxon>
        <taxon>Bacillati</taxon>
        <taxon>Actinomycetota</taxon>
        <taxon>Actinomycetes</taxon>
        <taxon>Pseudonocardiales</taxon>
        <taxon>Pseudonocardiaceae</taxon>
        <taxon>Pseudonocardia</taxon>
    </lineage>
</organism>
<dbReference type="EMBL" id="JAKXMK010000006">
    <property type="protein sequence ID" value="MCH6165477.1"/>
    <property type="molecule type" value="Genomic_DNA"/>
</dbReference>
<dbReference type="Proteomes" id="UP001299970">
    <property type="component" value="Unassembled WGS sequence"/>
</dbReference>
<protein>
    <submittedName>
        <fullName evidence="1">Uncharacterized protein</fullName>
    </submittedName>
</protein>
<sequence length="68" mass="7638">MSTAAPPPRLVLRNEFATVEILLDETANGPRLLVRDLETGRQVHLDALEVESLTRMSHDDFAERVRPA</sequence>
<name>A0ABS9TAD4_9PSEU</name>
<dbReference type="RefSeq" id="WP_241035515.1">
    <property type="nucleotide sequence ID" value="NZ_BAAAJF010000032.1"/>
</dbReference>
<evidence type="ECO:0000313" key="1">
    <source>
        <dbReference type="EMBL" id="MCH6165477.1"/>
    </source>
</evidence>
<proteinExistence type="predicted"/>
<accession>A0ABS9TAD4</accession>